<evidence type="ECO:0000313" key="7">
    <source>
        <dbReference type="EMBL" id="ORZ01795.1"/>
    </source>
</evidence>
<evidence type="ECO:0000256" key="2">
    <source>
        <dbReference type="ARBA" id="ARBA00023015"/>
    </source>
</evidence>
<accession>A0A1X2HQY4</accession>
<dbReference type="SUPFAM" id="SSF46774">
    <property type="entry name" value="ARID-like"/>
    <property type="match status" value="1"/>
</dbReference>
<dbReference type="OMA" id="QVFHIIR"/>
<dbReference type="EMBL" id="MCGN01000002">
    <property type="protein sequence ID" value="ORZ01795.1"/>
    <property type="molecule type" value="Genomic_DNA"/>
</dbReference>
<dbReference type="OrthoDB" id="338531at2759"/>
<dbReference type="InterPro" id="IPR001606">
    <property type="entry name" value="ARID_dom"/>
</dbReference>
<dbReference type="SMART" id="SM01014">
    <property type="entry name" value="ARID"/>
    <property type="match status" value="1"/>
</dbReference>
<dbReference type="SUPFAM" id="SSF48371">
    <property type="entry name" value="ARM repeat"/>
    <property type="match status" value="1"/>
</dbReference>
<feature type="domain" description="ARID" evidence="6">
    <location>
        <begin position="11"/>
        <end position="103"/>
    </location>
</feature>
<keyword evidence="3" id="KW-0804">Transcription</keyword>
<dbReference type="InterPro" id="IPR052406">
    <property type="entry name" value="Chromatin_Remodeling_Comp"/>
</dbReference>
<evidence type="ECO:0000256" key="1">
    <source>
        <dbReference type="ARBA" id="ARBA00022853"/>
    </source>
</evidence>
<evidence type="ECO:0000256" key="4">
    <source>
        <dbReference type="ARBA" id="ARBA00023242"/>
    </source>
</evidence>
<protein>
    <recommendedName>
        <fullName evidence="6">ARID domain-containing protein</fullName>
    </recommendedName>
</protein>
<feature type="region of interest" description="Disordered" evidence="5">
    <location>
        <begin position="104"/>
        <end position="141"/>
    </location>
</feature>
<reference evidence="7 8" key="1">
    <citation type="submission" date="2016-07" db="EMBL/GenBank/DDBJ databases">
        <title>Pervasive Adenine N6-methylation of Active Genes in Fungi.</title>
        <authorList>
            <consortium name="DOE Joint Genome Institute"/>
            <person name="Mondo S.J."/>
            <person name="Dannebaum R.O."/>
            <person name="Kuo R.C."/>
            <person name="Labutti K."/>
            <person name="Haridas S."/>
            <person name="Kuo A."/>
            <person name="Salamov A."/>
            <person name="Ahrendt S.R."/>
            <person name="Lipzen A."/>
            <person name="Sullivan W."/>
            <person name="Andreopoulos W.B."/>
            <person name="Clum A."/>
            <person name="Lindquist E."/>
            <person name="Daum C."/>
            <person name="Ramamoorthy G.K."/>
            <person name="Gryganskyi A."/>
            <person name="Culley D."/>
            <person name="Magnuson J.K."/>
            <person name="James T.Y."/>
            <person name="O'Malley M.A."/>
            <person name="Stajich J.E."/>
            <person name="Spatafora J.W."/>
            <person name="Visel A."/>
            <person name="Grigoriev I.V."/>
        </authorList>
    </citation>
    <scope>NUCLEOTIDE SEQUENCE [LARGE SCALE GENOMIC DNA]</scope>
    <source>
        <strain evidence="7 8">NRRL 2496</strain>
    </source>
</reference>
<dbReference type="PANTHER" id="PTHR22970:SF14">
    <property type="entry name" value="AT-RICH INTERACTIVE DOMAIN-CONTAINING PROTEIN 2"/>
    <property type="match status" value="1"/>
</dbReference>
<dbReference type="PROSITE" id="PS51011">
    <property type="entry name" value="ARID"/>
    <property type="match status" value="1"/>
</dbReference>
<dbReference type="InterPro" id="IPR016024">
    <property type="entry name" value="ARM-type_fold"/>
</dbReference>
<organism evidence="7 8">
    <name type="scientific">Syncephalastrum racemosum</name>
    <name type="common">Filamentous fungus</name>
    <dbReference type="NCBI Taxonomy" id="13706"/>
    <lineage>
        <taxon>Eukaryota</taxon>
        <taxon>Fungi</taxon>
        <taxon>Fungi incertae sedis</taxon>
        <taxon>Mucoromycota</taxon>
        <taxon>Mucoromycotina</taxon>
        <taxon>Mucoromycetes</taxon>
        <taxon>Mucorales</taxon>
        <taxon>Syncephalastraceae</taxon>
        <taxon>Syncephalastrum</taxon>
    </lineage>
</organism>
<keyword evidence="4" id="KW-0539">Nucleus</keyword>
<evidence type="ECO:0000259" key="6">
    <source>
        <dbReference type="PROSITE" id="PS51011"/>
    </source>
</evidence>
<keyword evidence="8" id="KW-1185">Reference proteome</keyword>
<evidence type="ECO:0000256" key="3">
    <source>
        <dbReference type="ARBA" id="ARBA00023163"/>
    </source>
</evidence>
<dbReference type="Gene3D" id="1.10.150.60">
    <property type="entry name" value="ARID DNA-binding domain"/>
    <property type="match status" value="1"/>
</dbReference>
<dbReference type="Proteomes" id="UP000242180">
    <property type="component" value="Unassembled WGS sequence"/>
</dbReference>
<keyword evidence="1" id="KW-0156">Chromatin regulator</keyword>
<name>A0A1X2HQY4_SYNRA</name>
<evidence type="ECO:0000313" key="8">
    <source>
        <dbReference type="Proteomes" id="UP000242180"/>
    </source>
</evidence>
<dbReference type="InParanoid" id="A0A1X2HQY4"/>
<comment type="caution">
    <text evidence="7">The sequence shown here is derived from an EMBL/GenBank/DDBJ whole genome shotgun (WGS) entry which is preliminary data.</text>
</comment>
<evidence type="ECO:0000256" key="5">
    <source>
        <dbReference type="SAM" id="MobiDB-lite"/>
    </source>
</evidence>
<gene>
    <name evidence="7" type="ORF">BCR43DRAFT_192820</name>
</gene>
<dbReference type="SMART" id="SM00501">
    <property type="entry name" value="BRIGHT"/>
    <property type="match status" value="1"/>
</dbReference>
<dbReference type="STRING" id="13706.A0A1X2HQY4"/>
<dbReference type="GO" id="GO:0003677">
    <property type="term" value="F:DNA binding"/>
    <property type="evidence" value="ECO:0007669"/>
    <property type="project" value="InterPro"/>
</dbReference>
<dbReference type="GO" id="GO:0016586">
    <property type="term" value="C:RSC-type complex"/>
    <property type="evidence" value="ECO:0007669"/>
    <property type="project" value="TreeGrafter"/>
</dbReference>
<dbReference type="FunCoup" id="A0A1X2HQY4">
    <property type="interactions" value="11"/>
</dbReference>
<dbReference type="InterPro" id="IPR036431">
    <property type="entry name" value="ARID_dom_sf"/>
</dbReference>
<dbReference type="CDD" id="cd16100">
    <property type="entry name" value="ARID"/>
    <property type="match status" value="1"/>
</dbReference>
<proteinExistence type="predicted"/>
<keyword evidence="2" id="KW-0805">Transcription regulation</keyword>
<dbReference type="GO" id="GO:0006325">
    <property type="term" value="P:chromatin organization"/>
    <property type="evidence" value="ECO:0007669"/>
    <property type="project" value="UniProtKB-KW"/>
</dbReference>
<dbReference type="AlphaFoldDB" id="A0A1X2HQY4"/>
<dbReference type="PANTHER" id="PTHR22970">
    <property type="entry name" value="AT-RICH INTERACTIVE DOMAIN-CONTAINING PROTEIN 2"/>
    <property type="match status" value="1"/>
</dbReference>
<sequence length="605" mass="68630">MSQPVEAIDRTPEYNQFMRQLRQFHERKGTTLQPEPVLGGKKLDLLKIYTTVMAAGGYEKVTANRGWKQVGDPFDFPPTCTNSAYILKAVYTKNLLGWEEETHWKRPWNPPRDDPPATRGHGRHSSPLPQPTANKPRDAARSTATAFLPQPGVNGKQHYPIQPTYQVMPTAPYFHPALPPEEEFRMRTLCALKCGLPNEEDWAFNTLIRISFSFENFNLEFMPSLLDTLLGFAKPYFDTHIKRIHKDGQILGDPFFSSEKQQEQLERVLQVFHIIRNFSFHEGNIRRLVQHPLLYTMLMVGVTLPFDSQYAELGRHCLDILENIAPQISVKTSQDPYLKTMFKLLFTNDRALILGAIRALTRVAVTETNEPIMGTGNEAILERMSQFLLVDDEELAAATLEYLYQCSSLRGNFSDKLVTHYPGNIIGLLTGYLSYKSALVSKPSSLNETIHGIPASQLANSSKAKSQAPLIPDLTDYVHLDEPYRCLGWLKEKLLTAGLEDKIPLKEVYSKYTDLFGDEKPLQPKEFFTVLKIAFPQPASVEAMVASGATPVDDIVLQNVRYAPNKDDDRKWDPEIAKMHCAHVVCDIDCLCRDQMLLGRMWEAV</sequence>
<dbReference type="Pfam" id="PF01388">
    <property type="entry name" value="ARID"/>
    <property type="match status" value="1"/>
</dbReference>